<name>C5DC78_LACTC</name>
<dbReference type="KEGG" id="lth:KLTH0B00770g"/>
<dbReference type="RefSeq" id="XP_002551827.1">
    <property type="nucleotide sequence ID" value="XM_002551781.1"/>
</dbReference>
<dbReference type="InParanoid" id="C5DC78"/>
<dbReference type="Proteomes" id="UP000002036">
    <property type="component" value="Chromosome B"/>
</dbReference>
<dbReference type="GeneID" id="8290651"/>
<dbReference type="EMBL" id="CU928166">
    <property type="protein sequence ID" value="CAR21389.1"/>
    <property type="molecule type" value="Genomic_DNA"/>
</dbReference>
<dbReference type="HOGENOM" id="CLU_2050076_0_0_1"/>
<dbReference type="eggNOG" id="ENOG502SX82">
    <property type="taxonomic scope" value="Eukaryota"/>
</dbReference>
<sequence length="123" mass="13449">MGPSAKQCQTVLPCGGLYNLTITSNTSVMEGYRCGSTERSGVDDRDELLSIEIGGINCNANPAFDLYISENTTVIDGYRCGLDSTNYTEYSQCSNTKENGASNLSPRWTHIFVFVSLFAYLFG</sequence>
<proteinExistence type="predicted"/>
<accession>C5DC78</accession>
<dbReference type="OMA" id="INCNANP"/>
<gene>
    <name evidence="1" type="ordered locus">KLTH0B00770g</name>
</gene>
<dbReference type="AlphaFoldDB" id="C5DC78"/>
<evidence type="ECO:0000313" key="1">
    <source>
        <dbReference type="EMBL" id="CAR21389.1"/>
    </source>
</evidence>
<organism evidence="1 2">
    <name type="scientific">Lachancea thermotolerans (strain ATCC 56472 / CBS 6340 / NRRL Y-8284)</name>
    <name type="common">Yeast</name>
    <name type="synonym">Kluyveromyces thermotolerans</name>
    <dbReference type="NCBI Taxonomy" id="559295"/>
    <lineage>
        <taxon>Eukaryota</taxon>
        <taxon>Fungi</taxon>
        <taxon>Dikarya</taxon>
        <taxon>Ascomycota</taxon>
        <taxon>Saccharomycotina</taxon>
        <taxon>Saccharomycetes</taxon>
        <taxon>Saccharomycetales</taxon>
        <taxon>Saccharomycetaceae</taxon>
        <taxon>Lachancea</taxon>
    </lineage>
</organism>
<protein>
    <submittedName>
        <fullName evidence="1">KLTH0B00770p</fullName>
    </submittedName>
</protein>
<dbReference type="OrthoDB" id="10402956at2759"/>
<reference evidence="1 2" key="1">
    <citation type="journal article" date="2009" name="Genome Res.">
        <title>Comparative genomics of protoploid Saccharomycetaceae.</title>
        <authorList>
            <consortium name="The Genolevures Consortium"/>
            <person name="Souciet J.-L."/>
            <person name="Dujon B."/>
            <person name="Gaillardin C."/>
            <person name="Johnston M."/>
            <person name="Baret P.V."/>
            <person name="Cliften P."/>
            <person name="Sherman D.J."/>
            <person name="Weissenbach J."/>
            <person name="Westhof E."/>
            <person name="Wincker P."/>
            <person name="Jubin C."/>
            <person name="Poulain J."/>
            <person name="Barbe V."/>
            <person name="Segurens B."/>
            <person name="Artiguenave F."/>
            <person name="Anthouard V."/>
            <person name="Vacherie B."/>
            <person name="Val M.-E."/>
            <person name="Fulton R.S."/>
            <person name="Minx P."/>
            <person name="Wilson R."/>
            <person name="Durrens P."/>
            <person name="Jean G."/>
            <person name="Marck C."/>
            <person name="Martin T."/>
            <person name="Nikolski M."/>
            <person name="Rolland T."/>
            <person name="Seret M.-L."/>
            <person name="Casaregola S."/>
            <person name="Despons L."/>
            <person name="Fairhead C."/>
            <person name="Fischer G."/>
            <person name="Lafontaine I."/>
            <person name="Leh V."/>
            <person name="Lemaire M."/>
            <person name="de Montigny J."/>
            <person name="Neuveglise C."/>
            <person name="Thierry A."/>
            <person name="Blanc-Lenfle I."/>
            <person name="Bleykasten C."/>
            <person name="Diffels J."/>
            <person name="Fritsch E."/>
            <person name="Frangeul L."/>
            <person name="Goeffon A."/>
            <person name="Jauniaux N."/>
            <person name="Kachouri-Lafond R."/>
            <person name="Payen C."/>
            <person name="Potier S."/>
            <person name="Pribylova L."/>
            <person name="Ozanne C."/>
            <person name="Richard G.-F."/>
            <person name="Sacerdot C."/>
            <person name="Straub M.-L."/>
            <person name="Talla E."/>
        </authorList>
    </citation>
    <scope>NUCLEOTIDE SEQUENCE [LARGE SCALE GENOMIC DNA]</scope>
    <source>
        <strain evidence="2">ATCC 56472 / CBS 6340 / NRRL Y-8284</strain>
    </source>
</reference>
<keyword evidence="2" id="KW-1185">Reference proteome</keyword>
<evidence type="ECO:0000313" key="2">
    <source>
        <dbReference type="Proteomes" id="UP000002036"/>
    </source>
</evidence>